<protein>
    <submittedName>
        <fullName evidence="2">Uncharacterized protein</fullName>
    </submittedName>
</protein>
<gene>
    <name evidence="2" type="ORF">SAMN04488045_3205</name>
</gene>
<proteinExistence type="predicted"/>
<evidence type="ECO:0000313" key="3">
    <source>
        <dbReference type="Proteomes" id="UP000236752"/>
    </source>
</evidence>
<dbReference type="Proteomes" id="UP000236752">
    <property type="component" value="Unassembled WGS sequence"/>
</dbReference>
<evidence type="ECO:0000256" key="1">
    <source>
        <dbReference type="SAM" id="SignalP"/>
    </source>
</evidence>
<keyword evidence="1" id="KW-0732">Signal</keyword>
<accession>A0A1H6B035</accession>
<organism evidence="2 3">
    <name type="scientific">Thalassococcus halodurans</name>
    <dbReference type="NCBI Taxonomy" id="373675"/>
    <lineage>
        <taxon>Bacteria</taxon>
        <taxon>Pseudomonadati</taxon>
        <taxon>Pseudomonadota</taxon>
        <taxon>Alphaproteobacteria</taxon>
        <taxon>Rhodobacterales</taxon>
        <taxon>Roseobacteraceae</taxon>
        <taxon>Thalassococcus</taxon>
    </lineage>
</organism>
<name>A0A1H6B035_9RHOB</name>
<feature type="chain" id="PRO_5009293291" evidence="1">
    <location>
        <begin position="22"/>
        <end position="98"/>
    </location>
</feature>
<dbReference type="EMBL" id="FNUZ01000006">
    <property type="protein sequence ID" value="SEG54189.1"/>
    <property type="molecule type" value="Genomic_DNA"/>
</dbReference>
<reference evidence="2 3" key="1">
    <citation type="submission" date="2016-10" db="EMBL/GenBank/DDBJ databases">
        <authorList>
            <person name="de Groot N.N."/>
        </authorList>
    </citation>
    <scope>NUCLEOTIDE SEQUENCE [LARGE SCALE GENOMIC DNA]</scope>
    <source>
        <strain evidence="2 3">DSM 26915</strain>
    </source>
</reference>
<feature type="signal peptide" evidence="1">
    <location>
        <begin position="1"/>
        <end position="21"/>
    </location>
</feature>
<dbReference type="AlphaFoldDB" id="A0A1H6B035"/>
<evidence type="ECO:0000313" key="2">
    <source>
        <dbReference type="EMBL" id="SEG54189.1"/>
    </source>
</evidence>
<sequence length="98" mass="11009">MRIFRAIFLVITVALPNVAQANLGDIKCDDTARLRTTLTGPLGAQRQAGGLRDPETMLEIWVTRRDRDWMIVQNYANGTSCIVAMGEYWEEAPKDPTL</sequence>
<keyword evidence="3" id="KW-1185">Reference proteome</keyword>